<protein>
    <recommendedName>
        <fullName evidence="12">Peptidase M48 domain-containing protein</fullName>
    </recommendedName>
</protein>
<comment type="similarity">
    <text evidence="10">Belongs to the peptidase M48 family.</text>
</comment>
<dbReference type="Proteomes" id="UP000035036">
    <property type="component" value="Plasmid pGSUB1"/>
</dbReference>
<dbReference type="InterPro" id="IPR001915">
    <property type="entry name" value="Peptidase_M48"/>
</dbReference>
<keyword evidence="9 11" id="KW-0472">Membrane</keyword>
<evidence type="ECO:0000256" key="9">
    <source>
        <dbReference type="ARBA" id="ARBA00023136"/>
    </source>
</evidence>
<keyword evidence="14" id="KW-1185">Reference proteome</keyword>
<feature type="transmembrane region" description="Helical" evidence="11">
    <location>
        <begin position="7"/>
        <end position="33"/>
    </location>
</feature>
<organism evidence="13 14">
    <name type="scientific">Geoalkalibacter subterraneus</name>
    <dbReference type="NCBI Taxonomy" id="483547"/>
    <lineage>
        <taxon>Bacteria</taxon>
        <taxon>Pseudomonadati</taxon>
        <taxon>Thermodesulfobacteriota</taxon>
        <taxon>Desulfuromonadia</taxon>
        <taxon>Desulfuromonadales</taxon>
        <taxon>Geoalkalibacteraceae</taxon>
        <taxon>Geoalkalibacter</taxon>
    </lineage>
</organism>
<keyword evidence="6 10" id="KW-0862">Zinc</keyword>
<geneLocation type="plasmid" evidence="13 14">
    <name>pGSUB1</name>
</geneLocation>
<dbReference type="Gene3D" id="3.30.2010.10">
    <property type="entry name" value="Metalloproteases ('zincins'), catalytic domain"/>
    <property type="match status" value="1"/>
</dbReference>
<keyword evidence="8 10" id="KW-0482">Metalloprotease</keyword>
<evidence type="ECO:0000256" key="5">
    <source>
        <dbReference type="ARBA" id="ARBA00022801"/>
    </source>
</evidence>
<keyword evidence="7 11" id="KW-1133">Transmembrane helix</keyword>
<keyword evidence="3 11" id="KW-0812">Transmembrane</keyword>
<evidence type="ECO:0000256" key="1">
    <source>
        <dbReference type="ARBA" id="ARBA00022475"/>
    </source>
</evidence>
<sequence length="314" mass="35274">MLSCLRLSLVFLSLFSGWGLTFGLSLLLVWALWKYGATFILDGLSFFDIHASLNAPPQLNEMLLAGGAAAILLVFLQYFIFSISPLKYRLKKIFPGTNLKKVDKESVLAKHWQNICTMLNIEPPPLFIAETHTLNAFAYEAGWKKAVIVSAGLINHFHIAEILWVLSHEAAHIKYKDAKALTLMTSGSRSIIFGCRIRNFILSLIARSLSFLRFVPGSKLIILILIFPLNLISILSSFTLKTSLFIFNVLDSMISRRMELRCDKVAAETVGYEPAISALHKLNQKKPPLLGLNTHPCTKRRIRLLEKHKKSPAI</sequence>
<evidence type="ECO:0000313" key="14">
    <source>
        <dbReference type="Proteomes" id="UP000035036"/>
    </source>
</evidence>
<dbReference type="KEGG" id="gsb:GSUB_16885"/>
<evidence type="ECO:0000256" key="8">
    <source>
        <dbReference type="ARBA" id="ARBA00023049"/>
    </source>
</evidence>
<dbReference type="EMBL" id="CP010312">
    <property type="protein sequence ID" value="AJF08173.1"/>
    <property type="molecule type" value="Genomic_DNA"/>
</dbReference>
<reference evidence="13 14" key="1">
    <citation type="journal article" date="2015" name="Genome Announc.">
        <title>Genomes of Geoalkalibacter ferrihydriticus Z-0531T and Geoalkalibacter subterraneus Red1T, Two Haloalkaliphilic Metal-Reducing Deltaproteobacteria.</title>
        <authorList>
            <person name="Badalamenti J.P."/>
            <person name="Krajmalnik-Brown R."/>
            <person name="Torres C.I."/>
            <person name="Bond D.R."/>
        </authorList>
    </citation>
    <scope>NUCLEOTIDE SEQUENCE [LARGE SCALE GENOMIC DNA]</scope>
    <source>
        <strain evidence="13 14">Red1</strain>
        <plasmid evidence="14">Plasmid pGSUB1</plasmid>
    </source>
</reference>
<feature type="transmembrane region" description="Helical" evidence="11">
    <location>
        <begin position="221"/>
        <end position="250"/>
    </location>
</feature>
<keyword evidence="1" id="KW-1003">Cell membrane</keyword>
<keyword evidence="4" id="KW-0479">Metal-binding</keyword>
<evidence type="ECO:0000256" key="10">
    <source>
        <dbReference type="RuleBase" id="RU003983"/>
    </source>
</evidence>
<keyword evidence="5 10" id="KW-0378">Hydrolase</keyword>
<evidence type="ECO:0000256" key="3">
    <source>
        <dbReference type="ARBA" id="ARBA00022692"/>
    </source>
</evidence>
<evidence type="ECO:0000256" key="6">
    <source>
        <dbReference type="ARBA" id="ARBA00022833"/>
    </source>
</evidence>
<evidence type="ECO:0000313" key="13">
    <source>
        <dbReference type="EMBL" id="AJF08173.1"/>
    </source>
</evidence>
<evidence type="ECO:0000256" key="7">
    <source>
        <dbReference type="ARBA" id="ARBA00022989"/>
    </source>
</evidence>
<proteinExistence type="inferred from homology"/>
<dbReference type="GO" id="GO:0046872">
    <property type="term" value="F:metal ion binding"/>
    <property type="evidence" value="ECO:0007669"/>
    <property type="project" value="UniProtKB-KW"/>
</dbReference>
<dbReference type="AlphaFoldDB" id="A0A0B5FL94"/>
<name>A0A0B5FL94_9BACT</name>
<comment type="cofactor">
    <cofactor evidence="10">
        <name>Zn(2+)</name>
        <dbReference type="ChEBI" id="CHEBI:29105"/>
    </cofactor>
    <text evidence="10">Binds 1 zinc ion per subunit.</text>
</comment>
<dbReference type="Pfam" id="PF01435">
    <property type="entry name" value="Peptidase_M48"/>
    <property type="match status" value="1"/>
</dbReference>
<accession>A0A0B5FL94</accession>
<feature type="transmembrane region" description="Helical" evidence="11">
    <location>
        <begin position="62"/>
        <end position="81"/>
    </location>
</feature>
<keyword evidence="2 10" id="KW-0645">Protease</keyword>
<gene>
    <name evidence="13" type="ORF">GSUB_16885</name>
</gene>
<evidence type="ECO:0000256" key="2">
    <source>
        <dbReference type="ARBA" id="ARBA00022670"/>
    </source>
</evidence>
<dbReference type="GO" id="GO:0004222">
    <property type="term" value="F:metalloendopeptidase activity"/>
    <property type="evidence" value="ECO:0007669"/>
    <property type="project" value="InterPro"/>
</dbReference>
<dbReference type="PANTHER" id="PTHR43221:SF2">
    <property type="entry name" value="PROTEASE HTPX HOMOLOG"/>
    <property type="match status" value="1"/>
</dbReference>
<evidence type="ECO:0000256" key="11">
    <source>
        <dbReference type="SAM" id="Phobius"/>
    </source>
</evidence>
<dbReference type="PANTHER" id="PTHR43221">
    <property type="entry name" value="PROTEASE HTPX"/>
    <property type="match status" value="1"/>
</dbReference>
<dbReference type="HOGENOM" id="CLU_884984_0_0_7"/>
<dbReference type="GO" id="GO:0006508">
    <property type="term" value="P:proteolysis"/>
    <property type="evidence" value="ECO:0007669"/>
    <property type="project" value="UniProtKB-KW"/>
</dbReference>
<feature type="domain" description="Peptidase M48" evidence="12">
    <location>
        <begin position="119"/>
        <end position="307"/>
    </location>
</feature>
<keyword evidence="13" id="KW-0614">Plasmid</keyword>
<evidence type="ECO:0000256" key="4">
    <source>
        <dbReference type="ARBA" id="ARBA00022723"/>
    </source>
</evidence>
<evidence type="ECO:0000259" key="12">
    <source>
        <dbReference type="Pfam" id="PF01435"/>
    </source>
</evidence>
<dbReference type="InterPro" id="IPR050083">
    <property type="entry name" value="HtpX_protease"/>
</dbReference>